<evidence type="ECO:0000256" key="2">
    <source>
        <dbReference type="ARBA" id="ARBA00022729"/>
    </source>
</evidence>
<dbReference type="InterPro" id="IPR027385">
    <property type="entry name" value="Beta-barrel_OMP"/>
</dbReference>
<evidence type="ECO:0000256" key="5">
    <source>
        <dbReference type="ARBA" id="ARBA00038306"/>
    </source>
</evidence>
<evidence type="ECO:0000313" key="9">
    <source>
        <dbReference type="Proteomes" id="UP000059074"/>
    </source>
</evidence>
<evidence type="ECO:0000259" key="7">
    <source>
        <dbReference type="Pfam" id="PF13505"/>
    </source>
</evidence>
<evidence type="ECO:0000313" key="8">
    <source>
        <dbReference type="EMBL" id="KWT69387.1"/>
    </source>
</evidence>
<sequence>MKKFYLAAAAMAAIVTASPSEAQVRNPWNGMYVGLHGGYGWQDLKGTFNNAASLSALDLNGGIIGGQIGYNWQSDQFLLGLELDASTLANGGSTVAFPALGTTLSGDMSHVASVRARLGWAINNWLLFGTIGWGYGEYKFTQNVPALAFQDTVRMHDNGLTYGGGIEWMPFYGVSLRAEYLRYDIGATRHIPSAFPGVLPGDRVGFDNIDVARAAINIKLSN</sequence>
<dbReference type="Pfam" id="PF13505">
    <property type="entry name" value="OMP_b-brl"/>
    <property type="match status" value="1"/>
</dbReference>
<dbReference type="RefSeq" id="WP_068461073.1">
    <property type="nucleotide sequence ID" value="NZ_JAEFBX010000004.1"/>
</dbReference>
<comment type="similarity">
    <text evidence="5">Belongs to the Omp25/RopB family.</text>
</comment>
<dbReference type="SUPFAM" id="SSF56925">
    <property type="entry name" value="OMPA-like"/>
    <property type="match status" value="1"/>
</dbReference>
<feature type="signal peptide" evidence="6">
    <location>
        <begin position="1"/>
        <end position="22"/>
    </location>
</feature>
<evidence type="ECO:0000256" key="6">
    <source>
        <dbReference type="SAM" id="SignalP"/>
    </source>
</evidence>
<organism evidence="8 9">
    <name type="scientific">Hyphomicrobium sulfonivorans</name>
    <dbReference type="NCBI Taxonomy" id="121290"/>
    <lineage>
        <taxon>Bacteria</taxon>
        <taxon>Pseudomonadati</taxon>
        <taxon>Pseudomonadota</taxon>
        <taxon>Alphaproteobacteria</taxon>
        <taxon>Hyphomicrobiales</taxon>
        <taxon>Hyphomicrobiaceae</taxon>
        <taxon>Hyphomicrobium</taxon>
    </lineage>
</organism>
<dbReference type="InterPro" id="IPR011250">
    <property type="entry name" value="OMP/PagP_B-barrel"/>
</dbReference>
<reference evidence="8 9" key="1">
    <citation type="submission" date="2015-10" db="EMBL/GenBank/DDBJ databases">
        <title>Transcriptomic analysis of a linuron degrading triple-species bacterial consortium.</title>
        <authorList>
            <person name="Albers P."/>
        </authorList>
    </citation>
    <scope>NUCLEOTIDE SEQUENCE [LARGE SCALE GENOMIC DNA]</scope>
    <source>
        <strain evidence="8 9">WDL6</strain>
    </source>
</reference>
<evidence type="ECO:0000256" key="3">
    <source>
        <dbReference type="ARBA" id="ARBA00023136"/>
    </source>
</evidence>
<keyword evidence="2 6" id="KW-0732">Signal</keyword>
<dbReference type="OrthoDB" id="7946393at2"/>
<keyword evidence="4" id="KW-0998">Cell outer membrane</keyword>
<dbReference type="STRING" id="121290.APY04_1470"/>
<keyword evidence="9" id="KW-1185">Reference proteome</keyword>
<dbReference type="Gene3D" id="2.40.160.20">
    <property type="match status" value="1"/>
</dbReference>
<dbReference type="PANTHER" id="PTHR34001:SF3">
    <property type="entry name" value="BLL7405 PROTEIN"/>
    <property type="match status" value="1"/>
</dbReference>
<comment type="caution">
    <text evidence="8">The sequence shown here is derived from an EMBL/GenBank/DDBJ whole genome shotgun (WGS) entry which is preliminary data.</text>
</comment>
<evidence type="ECO:0000256" key="1">
    <source>
        <dbReference type="ARBA" id="ARBA00004442"/>
    </source>
</evidence>
<evidence type="ECO:0000256" key="4">
    <source>
        <dbReference type="ARBA" id="ARBA00023237"/>
    </source>
</evidence>
<dbReference type="GO" id="GO:0009279">
    <property type="term" value="C:cell outer membrane"/>
    <property type="evidence" value="ECO:0007669"/>
    <property type="project" value="UniProtKB-SubCell"/>
</dbReference>
<dbReference type="Proteomes" id="UP000059074">
    <property type="component" value="Unassembled WGS sequence"/>
</dbReference>
<feature type="domain" description="Outer membrane protein beta-barrel" evidence="7">
    <location>
        <begin position="12"/>
        <end position="186"/>
    </location>
</feature>
<proteinExistence type="inferred from homology"/>
<dbReference type="InterPro" id="IPR051692">
    <property type="entry name" value="OMP-like"/>
</dbReference>
<name>A0A120CWG9_HYPSL</name>
<protein>
    <submittedName>
        <fullName evidence="8">31 kDa outer-membrane immunogenic protein</fullName>
    </submittedName>
</protein>
<keyword evidence="3" id="KW-0472">Membrane</keyword>
<feature type="chain" id="PRO_5007163965" evidence="6">
    <location>
        <begin position="23"/>
        <end position="222"/>
    </location>
</feature>
<dbReference type="AlphaFoldDB" id="A0A120CWG9"/>
<accession>A0A120CWG9</accession>
<dbReference type="PATRIC" id="fig|121290.4.peg.2705"/>
<dbReference type="PANTHER" id="PTHR34001">
    <property type="entry name" value="BLL7405 PROTEIN"/>
    <property type="match status" value="1"/>
</dbReference>
<gene>
    <name evidence="8" type="ORF">APY04_1470</name>
</gene>
<dbReference type="EMBL" id="LMTR01000045">
    <property type="protein sequence ID" value="KWT69387.1"/>
    <property type="molecule type" value="Genomic_DNA"/>
</dbReference>
<comment type="subcellular location">
    <subcellularLocation>
        <location evidence="1">Cell outer membrane</location>
    </subcellularLocation>
</comment>